<sequence length="333" mass="35141">MTPSRFHNRRTFMTVTAGTLAAACFGRVGPAAAADTDRSNETSQGRNHSTVPIQFLLVHGAWHGAGHWAQLSAALTRRGHDVRAVDLPGHGMSARFPASYFEAGQKTLAHDVSPIGKVTLDVAAESVVAELEALRRGQGGGRRHTVLVAHSMGGAVATRAVQRAPELVDHVVYVSAFVPTLLGTAGAYLALPEASGASGAGLYLGDPAETGAVRINPRSTDPAYLEELRATYYTGVPTAAFLAYAHALTPEQPLGFLTGEAGATADRWGAVPRTFVRCLRDRALPLPLQDRLIDDADRLTPGNRFRQATLDSGHAPFASLPGELADVLVRTSG</sequence>
<evidence type="ECO:0000259" key="2">
    <source>
        <dbReference type="Pfam" id="PF12697"/>
    </source>
</evidence>
<feature type="chain" id="PRO_5046023366" evidence="1">
    <location>
        <begin position="34"/>
        <end position="333"/>
    </location>
</feature>
<dbReference type="PANTHER" id="PTHR37017:SF11">
    <property type="entry name" value="ESTERASE_LIPASE_THIOESTERASE DOMAIN-CONTAINING PROTEIN"/>
    <property type="match status" value="1"/>
</dbReference>
<keyword evidence="3" id="KW-0378">Hydrolase</keyword>
<keyword evidence="1" id="KW-0732">Signal</keyword>
<dbReference type="EMBL" id="BAAABZ010000015">
    <property type="protein sequence ID" value="GAA0523563.1"/>
    <property type="molecule type" value="Genomic_DNA"/>
</dbReference>
<comment type="caution">
    <text evidence="3">The sequence shown here is derived from an EMBL/GenBank/DDBJ whole genome shotgun (WGS) entry which is preliminary data.</text>
</comment>
<dbReference type="Pfam" id="PF12697">
    <property type="entry name" value="Abhydrolase_6"/>
    <property type="match status" value="1"/>
</dbReference>
<feature type="signal peptide" evidence="1">
    <location>
        <begin position="1"/>
        <end position="33"/>
    </location>
</feature>
<evidence type="ECO:0000256" key="1">
    <source>
        <dbReference type="SAM" id="SignalP"/>
    </source>
</evidence>
<protein>
    <submittedName>
        <fullName evidence="3">Alpha/beta fold hydrolase</fullName>
    </submittedName>
</protein>
<name>A0ABP3MRL6_9ACTN</name>
<dbReference type="Proteomes" id="UP001501576">
    <property type="component" value="Unassembled WGS sequence"/>
</dbReference>
<dbReference type="PANTHER" id="PTHR37017">
    <property type="entry name" value="AB HYDROLASE-1 DOMAIN-CONTAINING PROTEIN-RELATED"/>
    <property type="match status" value="1"/>
</dbReference>
<organism evidence="3 4">
    <name type="scientific">Streptomyces mordarskii</name>
    <dbReference type="NCBI Taxonomy" id="1226758"/>
    <lineage>
        <taxon>Bacteria</taxon>
        <taxon>Bacillati</taxon>
        <taxon>Actinomycetota</taxon>
        <taxon>Actinomycetes</taxon>
        <taxon>Kitasatosporales</taxon>
        <taxon>Streptomycetaceae</taxon>
        <taxon>Streptomyces</taxon>
    </lineage>
</organism>
<keyword evidence="4" id="KW-1185">Reference proteome</keyword>
<dbReference type="SUPFAM" id="SSF53474">
    <property type="entry name" value="alpha/beta-Hydrolases"/>
    <property type="match status" value="1"/>
</dbReference>
<dbReference type="InterPro" id="IPR000073">
    <property type="entry name" value="AB_hydrolase_1"/>
</dbReference>
<dbReference type="GO" id="GO:0016787">
    <property type="term" value="F:hydrolase activity"/>
    <property type="evidence" value="ECO:0007669"/>
    <property type="project" value="UniProtKB-KW"/>
</dbReference>
<dbReference type="InterPro" id="IPR029058">
    <property type="entry name" value="AB_hydrolase_fold"/>
</dbReference>
<evidence type="ECO:0000313" key="3">
    <source>
        <dbReference type="EMBL" id="GAA0523563.1"/>
    </source>
</evidence>
<dbReference type="PROSITE" id="PS51257">
    <property type="entry name" value="PROKAR_LIPOPROTEIN"/>
    <property type="match status" value="1"/>
</dbReference>
<dbReference type="PROSITE" id="PS51318">
    <property type="entry name" value="TAT"/>
    <property type="match status" value="1"/>
</dbReference>
<reference evidence="4" key="1">
    <citation type="journal article" date="2019" name="Int. J. Syst. Evol. Microbiol.">
        <title>The Global Catalogue of Microorganisms (GCM) 10K type strain sequencing project: providing services to taxonomists for standard genome sequencing and annotation.</title>
        <authorList>
            <consortium name="The Broad Institute Genomics Platform"/>
            <consortium name="The Broad Institute Genome Sequencing Center for Infectious Disease"/>
            <person name="Wu L."/>
            <person name="Ma J."/>
        </authorList>
    </citation>
    <scope>NUCLEOTIDE SEQUENCE [LARGE SCALE GENOMIC DNA]</scope>
    <source>
        <strain evidence="4">JCM 5052</strain>
    </source>
</reference>
<dbReference type="Gene3D" id="3.40.50.1820">
    <property type="entry name" value="alpha/beta hydrolase"/>
    <property type="match status" value="1"/>
</dbReference>
<evidence type="ECO:0000313" key="4">
    <source>
        <dbReference type="Proteomes" id="UP001501576"/>
    </source>
</evidence>
<gene>
    <name evidence="3" type="ORF">GCM10010390_27430</name>
</gene>
<dbReference type="InterPro" id="IPR006311">
    <property type="entry name" value="TAT_signal"/>
</dbReference>
<accession>A0ABP3MRL6</accession>
<proteinExistence type="predicted"/>
<dbReference type="InterPro" id="IPR052897">
    <property type="entry name" value="Sec-Metab_Biosynth_Hydrolase"/>
</dbReference>
<feature type="domain" description="AB hydrolase-1" evidence="2">
    <location>
        <begin position="55"/>
        <end position="327"/>
    </location>
</feature>
<dbReference type="RefSeq" id="WP_236669660.1">
    <property type="nucleotide sequence ID" value="NZ_BAAABZ010000015.1"/>
</dbReference>